<sequence length="155" mass="17879">MVLLPQLYTHSRQNSSKKKNEESINEDLVRRNGLRIRGSNEEKIQVETKAYAAKSSKFLKRKPQRGSDEKKPNRESKSHENLRCYRCLEFGHIGRHSMMIVDSETYLSNDPYFKTDKNSLILDNGSSNDPYFKTDKNSLILDNGSTNQSHVLLSI</sequence>
<evidence type="ECO:0000256" key="1">
    <source>
        <dbReference type="SAM" id="MobiDB-lite"/>
    </source>
</evidence>
<evidence type="ECO:0000313" key="3">
    <source>
        <dbReference type="Proteomes" id="UP001458880"/>
    </source>
</evidence>
<feature type="region of interest" description="Disordered" evidence="1">
    <location>
        <begin position="1"/>
        <end position="26"/>
    </location>
</feature>
<comment type="caution">
    <text evidence="2">The sequence shown here is derived from an EMBL/GenBank/DDBJ whole genome shotgun (WGS) entry which is preliminary data.</text>
</comment>
<proteinExistence type="predicted"/>
<dbReference type="AlphaFoldDB" id="A0AAW1N786"/>
<protein>
    <submittedName>
        <fullName evidence="2">Uncharacterized protein</fullName>
    </submittedName>
</protein>
<feature type="compositionally biased region" description="Basic and acidic residues" evidence="1">
    <location>
        <begin position="65"/>
        <end position="78"/>
    </location>
</feature>
<dbReference type="Proteomes" id="UP001458880">
    <property type="component" value="Unassembled WGS sequence"/>
</dbReference>
<organism evidence="2 3">
    <name type="scientific">Popillia japonica</name>
    <name type="common">Japanese beetle</name>
    <dbReference type="NCBI Taxonomy" id="7064"/>
    <lineage>
        <taxon>Eukaryota</taxon>
        <taxon>Metazoa</taxon>
        <taxon>Ecdysozoa</taxon>
        <taxon>Arthropoda</taxon>
        <taxon>Hexapoda</taxon>
        <taxon>Insecta</taxon>
        <taxon>Pterygota</taxon>
        <taxon>Neoptera</taxon>
        <taxon>Endopterygota</taxon>
        <taxon>Coleoptera</taxon>
        <taxon>Polyphaga</taxon>
        <taxon>Scarabaeiformia</taxon>
        <taxon>Scarabaeidae</taxon>
        <taxon>Rutelinae</taxon>
        <taxon>Popillia</taxon>
    </lineage>
</organism>
<accession>A0AAW1N786</accession>
<gene>
    <name evidence="2" type="ORF">QE152_g1466</name>
</gene>
<dbReference type="EMBL" id="JASPKY010000009">
    <property type="protein sequence ID" value="KAK9754139.1"/>
    <property type="molecule type" value="Genomic_DNA"/>
</dbReference>
<keyword evidence="3" id="KW-1185">Reference proteome</keyword>
<feature type="region of interest" description="Disordered" evidence="1">
    <location>
        <begin position="55"/>
        <end position="78"/>
    </location>
</feature>
<evidence type="ECO:0000313" key="2">
    <source>
        <dbReference type="EMBL" id="KAK9754139.1"/>
    </source>
</evidence>
<name>A0AAW1N786_POPJA</name>
<reference evidence="2 3" key="1">
    <citation type="journal article" date="2024" name="BMC Genomics">
        <title>De novo assembly and annotation of Popillia japonica's genome with initial clues to its potential as an invasive pest.</title>
        <authorList>
            <person name="Cucini C."/>
            <person name="Boschi S."/>
            <person name="Funari R."/>
            <person name="Cardaioli E."/>
            <person name="Iannotti N."/>
            <person name="Marturano G."/>
            <person name="Paoli F."/>
            <person name="Bruttini M."/>
            <person name="Carapelli A."/>
            <person name="Frati F."/>
            <person name="Nardi F."/>
        </authorList>
    </citation>
    <scope>NUCLEOTIDE SEQUENCE [LARGE SCALE GENOMIC DNA]</scope>
    <source>
        <strain evidence="2">DMR45628</strain>
    </source>
</reference>